<dbReference type="InterPro" id="IPR029787">
    <property type="entry name" value="Nucleotide_cyclase"/>
</dbReference>
<name>A0ABT8GSU9_9BACL</name>
<keyword evidence="9" id="KW-1185">Reference proteome</keyword>
<comment type="caution">
    <text evidence="8">The sequence shown here is derived from an EMBL/GenBank/DDBJ whole genome shotgun (WGS) entry which is preliminary data.</text>
</comment>
<dbReference type="InterPro" id="IPR043128">
    <property type="entry name" value="Rev_trsase/Diguanyl_cyclase"/>
</dbReference>
<evidence type="ECO:0000256" key="4">
    <source>
        <dbReference type="ARBA" id="ARBA00022989"/>
    </source>
</evidence>
<dbReference type="PROSITE" id="PS50887">
    <property type="entry name" value="GGDEF"/>
    <property type="match status" value="1"/>
</dbReference>
<evidence type="ECO:0000259" key="7">
    <source>
        <dbReference type="PROSITE" id="PS50887"/>
    </source>
</evidence>
<gene>
    <name evidence="8" type="ORF">QYB95_13160</name>
</gene>
<sequence>LISLAFLLSVASSLYSSYQRSIDLLEEQSLEKNRVYALKLSQTANLFLDHSIKILDYSASQIADQMDDEEALNNEVNRLFHQQSSFNSVVIANSEGLMLAGAPGQYRLKGKTITSKEGIEQLKKQQLTISDPYRASTGKLLITVSYPVFSSDGQYKGSVIGSIYIHESNFFEAILGEHQYQDGTYVYVVDSKGRLIYHFDKSRLGEDVSKNKVVQRIGQGESGAQPVTNMLNEEMLAGFSPLEKVKWGVVVQTPREIAIHSVGKQVLTIFYFEIPLLLISIIIVIVLATKITKPLQQIATLTENSIKDSEMGNLKGLNAWYYEASQIKKALIQSLSFLHGQVSTLKDENSTDPLTKLMNRRSLDTILQSWTNQGKMYAVIMLDIDYFKSINDTYGHAMGDEVLRFLSLQMRNTVREQDICCRYGGEEFIILLPDTGVKDAYEIAEQLRRKVEGTISPSGKPVTFSGGTAGFPKQAANPEDLIELADRALYEAKSLGRNQVVIANSNNLL</sequence>
<dbReference type="InterPro" id="IPR000160">
    <property type="entry name" value="GGDEF_dom"/>
</dbReference>
<proteinExistence type="predicted"/>
<dbReference type="InterPro" id="IPR033479">
    <property type="entry name" value="dCache_1"/>
</dbReference>
<keyword evidence="8" id="KW-0548">Nucleotidyltransferase</keyword>
<dbReference type="Gene3D" id="3.30.450.20">
    <property type="entry name" value="PAS domain"/>
    <property type="match status" value="2"/>
</dbReference>
<evidence type="ECO:0000256" key="3">
    <source>
        <dbReference type="ARBA" id="ARBA00022692"/>
    </source>
</evidence>
<evidence type="ECO:0000313" key="9">
    <source>
        <dbReference type="Proteomes" id="UP001172743"/>
    </source>
</evidence>
<dbReference type="EMBL" id="JAUHTQ010000010">
    <property type="protein sequence ID" value="MDN4494495.1"/>
    <property type="molecule type" value="Genomic_DNA"/>
</dbReference>
<keyword evidence="8" id="KW-0808">Transferase</keyword>
<keyword evidence="3 6" id="KW-0812">Transmembrane</keyword>
<feature type="transmembrane region" description="Helical" evidence="6">
    <location>
        <begin position="269"/>
        <end position="288"/>
    </location>
</feature>
<evidence type="ECO:0000256" key="2">
    <source>
        <dbReference type="ARBA" id="ARBA00022475"/>
    </source>
</evidence>
<reference evidence="8" key="1">
    <citation type="submission" date="2023-07" db="EMBL/GenBank/DDBJ databases">
        <title>Ureibacillus sp. isolated from freshwater well.</title>
        <authorList>
            <person name="Kirdat K."/>
            <person name="Bhatt A."/>
            <person name="Teware R."/>
            <person name="Bhavsar Y."/>
            <person name="Yadav A."/>
        </authorList>
    </citation>
    <scope>NUCLEOTIDE SEQUENCE</scope>
    <source>
        <strain evidence="8">BA0131</strain>
    </source>
</reference>
<evidence type="ECO:0000256" key="6">
    <source>
        <dbReference type="SAM" id="Phobius"/>
    </source>
</evidence>
<dbReference type="InterPro" id="IPR050469">
    <property type="entry name" value="Diguanylate_Cyclase"/>
</dbReference>
<dbReference type="NCBIfam" id="TIGR00254">
    <property type="entry name" value="GGDEF"/>
    <property type="match status" value="1"/>
</dbReference>
<evidence type="ECO:0000256" key="5">
    <source>
        <dbReference type="ARBA" id="ARBA00023136"/>
    </source>
</evidence>
<dbReference type="Proteomes" id="UP001172743">
    <property type="component" value="Unassembled WGS sequence"/>
</dbReference>
<feature type="domain" description="GGDEF" evidence="7">
    <location>
        <begin position="375"/>
        <end position="505"/>
    </location>
</feature>
<dbReference type="Pfam" id="PF00990">
    <property type="entry name" value="GGDEF"/>
    <property type="match status" value="1"/>
</dbReference>
<keyword evidence="5 6" id="KW-0472">Membrane</keyword>
<dbReference type="Pfam" id="PF02743">
    <property type="entry name" value="dCache_1"/>
    <property type="match status" value="1"/>
</dbReference>
<evidence type="ECO:0000256" key="1">
    <source>
        <dbReference type="ARBA" id="ARBA00004651"/>
    </source>
</evidence>
<dbReference type="CDD" id="cd18774">
    <property type="entry name" value="PDC2_HK_sensor"/>
    <property type="match status" value="1"/>
</dbReference>
<dbReference type="SUPFAM" id="SSF103190">
    <property type="entry name" value="Sensory domain-like"/>
    <property type="match status" value="2"/>
</dbReference>
<accession>A0ABT8GSU9</accession>
<dbReference type="GO" id="GO:0052621">
    <property type="term" value="F:diguanylate cyclase activity"/>
    <property type="evidence" value="ECO:0007669"/>
    <property type="project" value="UniProtKB-EC"/>
</dbReference>
<dbReference type="Gene3D" id="3.30.70.270">
    <property type="match status" value="1"/>
</dbReference>
<dbReference type="InterPro" id="IPR029151">
    <property type="entry name" value="Sensor-like_sf"/>
</dbReference>
<dbReference type="SMART" id="SM00267">
    <property type="entry name" value="GGDEF"/>
    <property type="match status" value="1"/>
</dbReference>
<dbReference type="RefSeq" id="WP_301138796.1">
    <property type="nucleotide sequence ID" value="NZ_JAUHTQ010000010.1"/>
</dbReference>
<feature type="non-terminal residue" evidence="8">
    <location>
        <position position="1"/>
    </location>
</feature>
<keyword evidence="4 6" id="KW-1133">Transmembrane helix</keyword>
<dbReference type="PANTHER" id="PTHR45138">
    <property type="entry name" value="REGULATORY COMPONENTS OF SENSORY TRANSDUCTION SYSTEM"/>
    <property type="match status" value="1"/>
</dbReference>
<dbReference type="EC" id="2.7.7.65" evidence="8"/>
<dbReference type="SUPFAM" id="SSF55073">
    <property type="entry name" value="Nucleotide cyclase"/>
    <property type="match status" value="1"/>
</dbReference>
<evidence type="ECO:0000313" key="8">
    <source>
        <dbReference type="EMBL" id="MDN4494495.1"/>
    </source>
</evidence>
<keyword evidence="2" id="KW-1003">Cell membrane</keyword>
<protein>
    <submittedName>
        <fullName evidence="8">Sensor domain-containing diguanylate cyclase</fullName>
        <ecNumber evidence="8">2.7.7.65</ecNumber>
    </submittedName>
</protein>
<dbReference type="PANTHER" id="PTHR45138:SF9">
    <property type="entry name" value="DIGUANYLATE CYCLASE DGCM-RELATED"/>
    <property type="match status" value="1"/>
</dbReference>
<organism evidence="8 9">
    <name type="scientific">Ureibacillus aquaedulcis</name>
    <dbReference type="NCBI Taxonomy" id="3058421"/>
    <lineage>
        <taxon>Bacteria</taxon>
        <taxon>Bacillati</taxon>
        <taxon>Bacillota</taxon>
        <taxon>Bacilli</taxon>
        <taxon>Bacillales</taxon>
        <taxon>Caryophanaceae</taxon>
        <taxon>Ureibacillus</taxon>
    </lineage>
</organism>
<dbReference type="CDD" id="cd01949">
    <property type="entry name" value="GGDEF"/>
    <property type="match status" value="1"/>
</dbReference>
<comment type="subcellular location">
    <subcellularLocation>
        <location evidence="1">Cell membrane</location>
        <topology evidence="1">Multi-pass membrane protein</topology>
    </subcellularLocation>
</comment>
<dbReference type="CDD" id="cd18773">
    <property type="entry name" value="PDC1_HK_sensor"/>
    <property type="match status" value="1"/>
</dbReference>